<name>A0A836AD05_SHEEP</name>
<gene>
    <name evidence="2" type="ORF">JEQ12_009343</name>
</gene>
<comment type="caution">
    <text evidence="2">The sequence shown here is derived from an EMBL/GenBank/DDBJ whole genome shotgun (WGS) entry which is preliminary data.</text>
</comment>
<keyword evidence="1" id="KW-1133">Transmembrane helix</keyword>
<reference evidence="2 3" key="1">
    <citation type="submission" date="2020-12" db="EMBL/GenBank/DDBJ databases">
        <title>De novo assembly of Tibetan sheep genome.</title>
        <authorList>
            <person name="Li X."/>
        </authorList>
    </citation>
    <scope>NUCLEOTIDE SEQUENCE [LARGE SCALE GENOMIC DNA]</scope>
    <source>
        <tissue evidence="2">Heart</tissue>
    </source>
</reference>
<keyword evidence="1" id="KW-0812">Transmembrane</keyword>
<dbReference type="EMBL" id="JAEMGP010000002">
    <property type="protein sequence ID" value="KAG5213557.1"/>
    <property type="molecule type" value="Genomic_DNA"/>
</dbReference>
<evidence type="ECO:0000313" key="3">
    <source>
        <dbReference type="Proteomes" id="UP000664991"/>
    </source>
</evidence>
<evidence type="ECO:0000313" key="2">
    <source>
        <dbReference type="EMBL" id="KAG5213557.1"/>
    </source>
</evidence>
<dbReference type="Proteomes" id="UP000664991">
    <property type="component" value="Unassembled WGS sequence"/>
</dbReference>
<dbReference type="AlphaFoldDB" id="A0A836AD05"/>
<sequence length="126" mass="14477">MTQRAGSWKEFQHRSISFFQSECADLLSKISPCSAFCRCKKIFLSSVPIFLSWTFLFLFFSVLSPPLNWPLIQRSLDLKIPGVIPMAEMRFCSPHQPSGSSGNIFGQHIKETSLYYTYFPKNRNAL</sequence>
<evidence type="ECO:0000256" key="1">
    <source>
        <dbReference type="SAM" id="Phobius"/>
    </source>
</evidence>
<keyword evidence="1" id="KW-0472">Membrane</keyword>
<feature type="transmembrane region" description="Helical" evidence="1">
    <location>
        <begin position="42"/>
        <end position="63"/>
    </location>
</feature>
<protein>
    <submittedName>
        <fullName evidence="2">Uncharacterized protein</fullName>
    </submittedName>
</protein>
<accession>A0A836AD05</accession>
<proteinExistence type="predicted"/>
<organism evidence="2 3">
    <name type="scientific">Ovis aries</name>
    <name type="common">Sheep</name>
    <dbReference type="NCBI Taxonomy" id="9940"/>
    <lineage>
        <taxon>Eukaryota</taxon>
        <taxon>Metazoa</taxon>
        <taxon>Chordata</taxon>
        <taxon>Craniata</taxon>
        <taxon>Vertebrata</taxon>
        <taxon>Euteleostomi</taxon>
        <taxon>Mammalia</taxon>
        <taxon>Eutheria</taxon>
        <taxon>Laurasiatheria</taxon>
        <taxon>Artiodactyla</taxon>
        <taxon>Ruminantia</taxon>
        <taxon>Pecora</taxon>
        <taxon>Bovidae</taxon>
        <taxon>Caprinae</taxon>
        <taxon>Ovis</taxon>
    </lineage>
</organism>